<sequence length="133" mass="14334">MRHKLIIPALVITFSVLPLSACGQPKSDVDACLIIENSTHDLKNEVNKLGLDALASPKKLEVPLKKFMSELKKAKDAAASSELNEKLNDALDQGKQISEALSKGDVQKAISIGSKPGKGVEILDICKQKTKDK</sequence>
<evidence type="ECO:0000313" key="2">
    <source>
        <dbReference type="EMBL" id="AOZ72712.1"/>
    </source>
</evidence>
<evidence type="ECO:0000313" key="3">
    <source>
        <dbReference type="Proteomes" id="UP000176288"/>
    </source>
</evidence>
<feature type="signal peptide" evidence="1">
    <location>
        <begin position="1"/>
        <end position="23"/>
    </location>
</feature>
<accession>A0A1D9MKA3</accession>
<dbReference type="EMBL" id="CP017812">
    <property type="protein sequence ID" value="AOZ72712.1"/>
    <property type="molecule type" value="Genomic_DNA"/>
</dbReference>
<reference evidence="2 3" key="1">
    <citation type="submission" date="2016-10" db="EMBL/GenBank/DDBJ databases">
        <title>Actinomyces aegypiusis sp. nov., isolated from the Aegypius monachus in Qinghai Tibet Plateau China.</title>
        <authorList>
            <person name="Wang Y."/>
        </authorList>
    </citation>
    <scope>NUCLEOTIDE SEQUENCE [LARGE SCALE GENOMIC DNA]</scope>
    <source>
        <strain evidence="2 3">VUL4_3</strain>
    </source>
</reference>
<name>A0A1D9MKA3_9ACTO</name>
<dbReference type="STRING" id="1912795.BK816_04905"/>
<dbReference type="KEGG" id="avu:BK816_04905"/>
<proteinExistence type="predicted"/>
<evidence type="ECO:0008006" key="4">
    <source>
        <dbReference type="Google" id="ProtNLM"/>
    </source>
</evidence>
<keyword evidence="1" id="KW-0732">Signal</keyword>
<gene>
    <name evidence="2" type="ORF">BK816_04905</name>
</gene>
<dbReference type="AlphaFoldDB" id="A0A1D9MKA3"/>
<protein>
    <recommendedName>
        <fullName evidence="4">Lipoprotein</fullName>
    </recommendedName>
</protein>
<evidence type="ECO:0000256" key="1">
    <source>
        <dbReference type="SAM" id="SignalP"/>
    </source>
</evidence>
<organism evidence="2 3">
    <name type="scientific">Boudabousia tangfeifanii</name>
    <dbReference type="NCBI Taxonomy" id="1912795"/>
    <lineage>
        <taxon>Bacteria</taxon>
        <taxon>Bacillati</taxon>
        <taxon>Actinomycetota</taxon>
        <taxon>Actinomycetes</taxon>
        <taxon>Actinomycetales</taxon>
        <taxon>Actinomycetaceae</taxon>
        <taxon>Boudabousia</taxon>
    </lineage>
</organism>
<keyword evidence="3" id="KW-1185">Reference proteome</keyword>
<feature type="chain" id="PRO_5009443716" description="Lipoprotein" evidence="1">
    <location>
        <begin position="24"/>
        <end position="133"/>
    </location>
</feature>
<dbReference type="Proteomes" id="UP000176288">
    <property type="component" value="Chromosome"/>
</dbReference>